<evidence type="ECO:0000313" key="3">
    <source>
        <dbReference type="Proteomes" id="UP000001292"/>
    </source>
</evidence>
<dbReference type="EMBL" id="CH480820">
    <property type="protein sequence ID" value="EDW54352.1"/>
    <property type="molecule type" value="Genomic_DNA"/>
</dbReference>
<organism evidence="3">
    <name type="scientific">Drosophila sechellia</name>
    <name type="common">Fruit fly</name>
    <dbReference type="NCBI Taxonomy" id="7238"/>
    <lineage>
        <taxon>Eukaryota</taxon>
        <taxon>Metazoa</taxon>
        <taxon>Ecdysozoa</taxon>
        <taxon>Arthropoda</taxon>
        <taxon>Hexapoda</taxon>
        <taxon>Insecta</taxon>
        <taxon>Pterygota</taxon>
        <taxon>Neoptera</taxon>
        <taxon>Endopterygota</taxon>
        <taxon>Diptera</taxon>
        <taxon>Brachycera</taxon>
        <taxon>Muscomorpha</taxon>
        <taxon>Ephydroidea</taxon>
        <taxon>Drosophilidae</taxon>
        <taxon>Drosophila</taxon>
        <taxon>Sophophora</taxon>
    </lineage>
</organism>
<feature type="region of interest" description="Disordered" evidence="1">
    <location>
        <begin position="29"/>
        <end position="54"/>
    </location>
</feature>
<reference evidence="2 3" key="1">
    <citation type="journal article" date="2007" name="Nature">
        <title>Evolution of genes and genomes on the Drosophila phylogeny.</title>
        <authorList>
            <consortium name="Drosophila 12 Genomes Consortium"/>
            <person name="Clark A.G."/>
            <person name="Eisen M.B."/>
            <person name="Smith D.R."/>
            <person name="Bergman C.M."/>
            <person name="Oliver B."/>
            <person name="Markow T.A."/>
            <person name="Kaufman T.C."/>
            <person name="Kellis M."/>
            <person name="Gelbart W."/>
            <person name="Iyer V.N."/>
            <person name="Pollard D.A."/>
            <person name="Sackton T.B."/>
            <person name="Larracuente A.M."/>
            <person name="Singh N.D."/>
            <person name="Abad J.P."/>
            <person name="Abt D.N."/>
            <person name="Adryan B."/>
            <person name="Aguade M."/>
            <person name="Akashi H."/>
            <person name="Anderson W.W."/>
            <person name="Aquadro C.F."/>
            <person name="Ardell D.H."/>
            <person name="Arguello R."/>
            <person name="Artieri C.G."/>
            <person name="Barbash D.A."/>
            <person name="Barker D."/>
            <person name="Barsanti P."/>
            <person name="Batterham P."/>
            <person name="Batzoglou S."/>
            <person name="Begun D."/>
            <person name="Bhutkar A."/>
            <person name="Blanco E."/>
            <person name="Bosak S.A."/>
            <person name="Bradley R.K."/>
            <person name="Brand A.D."/>
            <person name="Brent M.R."/>
            <person name="Brooks A.N."/>
            <person name="Brown R.H."/>
            <person name="Butlin R.K."/>
            <person name="Caggese C."/>
            <person name="Calvi B.R."/>
            <person name="Bernardo de Carvalho A."/>
            <person name="Caspi A."/>
            <person name="Castrezana S."/>
            <person name="Celniker S.E."/>
            <person name="Chang J.L."/>
            <person name="Chapple C."/>
            <person name="Chatterji S."/>
            <person name="Chinwalla A."/>
            <person name="Civetta A."/>
            <person name="Clifton S.W."/>
            <person name="Comeron J.M."/>
            <person name="Costello J.C."/>
            <person name="Coyne J.A."/>
            <person name="Daub J."/>
            <person name="David R.G."/>
            <person name="Delcher A.L."/>
            <person name="Delehaunty K."/>
            <person name="Do C.B."/>
            <person name="Ebling H."/>
            <person name="Edwards K."/>
            <person name="Eickbush T."/>
            <person name="Evans J.D."/>
            <person name="Filipski A."/>
            <person name="Findeiss S."/>
            <person name="Freyhult E."/>
            <person name="Fulton L."/>
            <person name="Fulton R."/>
            <person name="Garcia A.C."/>
            <person name="Gardiner A."/>
            <person name="Garfield D.A."/>
            <person name="Garvin B.E."/>
            <person name="Gibson G."/>
            <person name="Gilbert D."/>
            <person name="Gnerre S."/>
            <person name="Godfrey J."/>
            <person name="Good R."/>
            <person name="Gotea V."/>
            <person name="Gravely B."/>
            <person name="Greenberg A.J."/>
            <person name="Griffiths-Jones S."/>
            <person name="Gross S."/>
            <person name="Guigo R."/>
            <person name="Gustafson E.A."/>
            <person name="Haerty W."/>
            <person name="Hahn M.W."/>
            <person name="Halligan D.L."/>
            <person name="Halpern A.L."/>
            <person name="Halter G.M."/>
            <person name="Han M.V."/>
            <person name="Heger A."/>
            <person name="Hillier L."/>
            <person name="Hinrichs A.S."/>
            <person name="Holmes I."/>
            <person name="Hoskins R.A."/>
            <person name="Hubisz M.J."/>
            <person name="Hultmark D."/>
            <person name="Huntley M.A."/>
            <person name="Jaffe D.B."/>
            <person name="Jagadeeshan S."/>
            <person name="Jeck W.R."/>
            <person name="Johnson J."/>
            <person name="Jones C.D."/>
            <person name="Jordan W.C."/>
            <person name="Karpen G.H."/>
            <person name="Kataoka E."/>
            <person name="Keightley P.D."/>
            <person name="Kheradpour P."/>
            <person name="Kirkness E.F."/>
            <person name="Koerich L.B."/>
            <person name="Kristiansen K."/>
            <person name="Kudrna D."/>
            <person name="Kulathinal R.J."/>
            <person name="Kumar S."/>
            <person name="Kwok R."/>
            <person name="Lander E."/>
            <person name="Langley C.H."/>
            <person name="Lapoint R."/>
            <person name="Lazzaro B.P."/>
            <person name="Lee S.J."/>
            <person name="Levesque L."/>
            <person name="Li R."/>
            <person name="Lin C.F."/>
            <person name="Lin M.F."/>
            <person name="Lindblad-Toh K."/>
            <person name="Llopart A."/>
            <person name="Long M."/>
            <person name="Low L."/>
            <person name="Lozovsky E."/>
            <person name="Lu J."/>
            <person name="Luo M."/>
            <person name="Machado C.A."/>
            <person name="Makalowski W."/>
            <person name="Marzo M."/>
            <person name="Matsuda M."/>
            <person name="Matzkin L."/>
            <person name="McAllister B."/>
            <person name="McBride C.S."/>
            <person name="McKernan B."/>
            <person name="McKernan K."/>
            <person name="Mendez-Lago M."/>
            <person name="Minx P."/>
            <person name="Mollenhauer M.U."/>
            <person name="Montooth K."/>
            <person name="Mount S.M."/>
            <person name="Mu X."/>
            <person name="Myers E."/>
            <person name="Negre B."/>
            <person name="Newfeld S."/>
            <person name="Nielsen R."/>
            <person name="Noor M.A."/>
            <person name="O'Grady P."/>
            <person name="Pachter L."/>
            <person name="Papaceit M."/>
            <person name="Parisi M.J."/>
            <person name="Parisi M."/>
            <person name="Parts L."/>
            <person name="Pedersen J.S."/>
            <person name="Pesole G."/>
            <person name="Phillippy A.M."/>
            <person name="Ponting C.P."/>
            <person name="Pop M."/>
            <person name="Porcelli D."/>
            <person name="Powell J.R."/>
            <person name="Prohaska S."/>
            <person name="Pruitt K."/>
            <person name="Puig M."/>
            <person name="Quesneville H."/>
            <person name="Ram K.R."/>
            <person name="Rand D."/>
            <person name="Rasmussen M.D."/>
            <person name="Reed L.K."/>
            <person name="Reenan R."/>
            <person name="Reily A."/>
            <person name="Remington K.A."/>
            <person name="Rieger T.T."/>
            <person name="Ritchie M.G."/>
            <person name="Robin C."/>
            <person name="Rogers Y.H."/>
            <person name="Rohde C."/>
            <person name="Rozas J."/>
            <person name="Rubenfield M.J."/>
            <person name="Ruiz A."/>
            <person name="Russo S."/>
            <person name="Salzberg S.L."/>
            <person name="Sanchez-Gracia A."/>
            <person name="Saranga D.J."/>
            <person name="Sato H."/>
            <person name="Schaeffer S.W."/>
            <person name="Schatz M.C."/>
            <person name="Schlenke T."/>
            <person name="Schwartz R."/>
            <person name="Segarra C."/>
            <person name="Singh R.S."/>
            <person name="Sirot L."/>
            <person name="Sirota M."/>
            <person name="Sisneros N.B."/>
            <person name="Smith C.D."/>
            <person name="Smith T.F."/>
            <person name="Spieth J."/>
            <person name="Stage D.E."/>
            <person name="Stark A."/>
            <person name="Stephan W."/>
            <person name="Strausberg R.L."/>
            <person name="Strempel S."/>
            <person name="Sturgill D."/>
            <person name="Sutton G."/>
            <person name="Sutton G.G."/>
            <person name="Tao W."/>
            <person name="Teichmann S."/>
            <person name="Tobari Y.N."/>
            <person name="Tomimura Y."/>
            <person name="Tsolas J.M."/>
            <person name="Valente V.L."/>
            <person name="Venter E."/>
            <person name="Venter J.C."/>
            <person name="Vicario S."/>
            <person name="Vieira F.G."/>
            <person name="Vilella A.J."/>
            <person name="Villasante A."/>
            <person name="Walenz B."/>
            <person name="Wang J."/>
            <person name="Wasserman M."/>
            <person name="Watts T."/>
            <person name="Wilson D."/>
            <person name="Wilson R.K."/>
            <person name="Wing R.A."/>
            <person name="Wolfner M.F."/>
            <person name="Wong A."/>
            <person name="Wong G.K."/>
            <person name="Wu C.I."/>
            <person name="Wu G."/>
            <person name="Yamamoto D."/>
            <person name="Yang H.P."/>
            <person name="Yang S.P."/>
            <person name="Yorke J.A."/>
            <person name="Yoshida K."/>
            <person name="Zdobnov E."/>
            <person name="Zhang P."/>
            <person name="Zhang Y."/>
            <person name="Zimin A.V."/>
            <person name="Baldwin J."/>
            <person name="Abdouelleil A."/>
            <person name="Abdulkadir J."/>
            <person name="Abebe A."/>
            <person name="Abera B."/>
            <person name="Abreu J."/>
            <person name="Acer S.C."/>
            <person name="Aftuck L."/>
            <person name="Alexander A."/>
            <person name="An P."/>
            <person name="Anderson E."/>
            <person name="Anderson S."/>
            <person name="Arachi H."/>
            <person name="Azer M."/>
            <person name="Bachantsang P."/>
            <person name="Barry A."/>
            <person name="Bayul T."/>
            <person name="Berlin A."/>
            <person name="Bessette D."/>
            <person name="Bloom T."/>
            <person name="Blye J."/>
            <person name="Boguslavskiy L."/>
            <person name="Bonnet C."/>
            <person name="Boukhgalter B."/>
            <person name="Bourzgui I."/>
            <person name="Brown A."/>
            <person name="Cahill P."/>
            <person name="Channer S."/>
            <person name="Cheshatsang Y."/>
            <person name="Chuda L."/>
            <person name="Citroen M."/>
            <person name="Collymore A."/>
            <person name="Cooke P."/>
            <person name="Costello M."/>
            <person name="D'Aco K."/>
            <person name="Daza R."/>
            <person name="De Haan G."/>
            <person name="DeGray S."/>
            <person name="DeMaso C."/>
            <person name="Dhargay N."/>
            <person name="Dooley K."/>
            <person name="Dooley E."/>
            <person name="Doricent M."/>
            <person name="Dorje P."/>
            <person name="Dorjee K."/>
            <person name="Dupes A."/>
            <person name="Elong R."/>
            <person name="Falk J."/>
            <person name="Farina A."/>
            <person name="Faro S."/>
            <person name="Ferguson D."/>
            <person name="Fisher S."/>
            <person name="Foley C.D."/>
            <person name="Franke A."/>
            <person name="Friedrich D."/>
            <person name="Gadbois L."/>
            <person name="Gearin G."/>
            <person name="Gearin C.R."/>
            <person name="Giannoukos G."/>
            <person name="Goode T."/>
            <person name="Graham J."/>
            <person name="Grandbois E."/>
            <person name="Grewal S."/>
            <person name="Gyaltsen K."/>
            <person name="Hafez N."/>
            <person name="Hagos B."/>
            <person name="Hall J."/>
            <person name="Henson C."/>
            <person name="Hollinger A."/>
            <person name="Honan T."/>
            <person name="Huard M.D."/>
            <person name="Hughes L."/>
            <person name="Hurhula B."/>
            <person name="Husby M.E."/>
            <person name="Kamat A."/>
            <person name="Kanga B."/>
            <person name="Kashin S."/>
            <person name="Khazanovich D."/>
            <person name="Kisner P."/>
            <person name="Lance K."/>
            <person name="Lara M."/>
            <person name="Lee W."/>
            <person name="Lennon N."/>
            <person name="Letendre F."/>
            <person name="LeVine R."/>
            <person name="Lipovsky A."/>
            <person name="Liu X."/>
            <person name="Liu J."/>
            <person name="Liu S."/>
            <person name="Lokyitsang T."/>
            <person name="Lokyitsang Y."/>
            <person name="Lubonja R."/>
            <person name="Lui A."/>
            <person name="MacDonald P."/>
            <person name="Magnisalis V."/>
            <person name="Maru K."/>
            <person name="Matthews C."/>
            <person name="McCusker W."/>
            <person name="McDonough S."/>
            <person name="Mehta T."/>
            <person name="Meldrim J."/>
            <person name="Meneus L."/>
            <person name="Mihai O."/>
            <person name="Mihalev A."/>
            <person name="Mihova T."/>
            <person name="Mittelman R."/>
            <person name="Mlenga V."/>
            <person name="Montmayeur A."/>
            <person name="Mulrain L."/>
            <person name="Navidi A."/>
            <person name="Naylor J."/>
            <person name="Negash T."/>
            <person name="Nguyen T."/>
            <person name="Nguyen N."/>
            <person name="Nicol R."/>
            <person name="Norbu C."/>
            <person name="Norbu N."/>
            <person name="Novod N."/>
            <person name="O'Neill B."/>
            <person name="Osman S."/>
            <person name="Markiewicz E."/>
            <person name="Oyono O.L."/>
            <person name="Patti C."/>
            <person name="Phunkhang P."/>
            <person name="Pierre F."/>
            <person name="Priest M."/>
            <person name="Raghuraman S."/>
            <person name="Rege F."/>
            <person name="Reyes R."/>
            <person name="Rise C."/>
            <person name="Rogov P."/>
            <person name="Ross K."/>
            <person name="Ryan E."/>
            <person name="Settipalli S."/>
            <person name="Shea T."/>
            <person name="Sherpa N."/>
            <person name="Shi L."/>
            <person name="Shih D."/>
            <person name="Sparrow T."/>
            <person name="Spaulding J."/>
            <person name="Stalker J."/>
            <person name="Stange-Thomann N."/>
            <person name="Stavropoulos S."/>
            <person name="Stone C."/>
            <person name="Strader C."/>
            <person name="Tesfaye S."/>
            <person name="Thomson T."/>
            <person name="Thoulutsang Y."/>
            <person name="Thoulutsang D."/>
            <person name="Topham K."/>
            <person name="Topping I."/>
            <person name="Tsamla T."/>
            <person name="Vassiliev H."/>
            <person name="Vo A."/>
            <person name="Wangchuk T."/>
            <person name="Wangdi T."/>
            <person name="Weiand M."/>
            <person name="Wilkinson J."/>
            <person name="Wilson A."/>
            <person name="Yadav S."/>
            <person name="Young G."/>
            <person name="Yu Q."/>
            <person name="Zembek L."/>
            <person name="Zhong D."/>
            <person name="Zimmer A."/>
            <person name="Zwirko Z."/>
            <person name="Jaffe D.B."/>
            <person name="Alvarez P."/>
            <person name="Brockman W."/>
            <person name="Butler J."/>
            <person name="Chin C."/>
            <person name="Gnerre S."/>
            <person name="Grabherr M."/>
            <person name="Kleber M."/>
            <person name="Mauceli E."/>
            <person name="MacCallum I."/>
        </authorList>
    </citation>
    <scope>NUCLEOTIDE SEQUENCE [LARGE SCALE GENOMIC DNA]</scope>
    <source>
        <strain evidence="3">Rob3c / Tucson 14021-0248.25</strain>
    </source>
</reference>
<protein>
    <submittedName>
        <fullName evidence="2">GM18541</fullName>
    </submittedName>
</protein>
<keyword evidence="3" id="KW-1185">Reference proteome</keyword>
<dbReference type="PhylomeDB" id="B4I1E5"/>
<dbReference type="Proteomes" id="UP000001292">
    <property type="component" value="Unassembled WGS sequence"/>
</dbReference>
<accession>B4I1E5</accession>
<evidence type="ECO:0000256" key="1">
    <source>
        <dbReference type="SAM" id="MobiDB-lite"/>
    </source>
</evidence>
<feature type="compositionally biased region" description="Low complexity" evidence="1">
    <location>
        <begin position="29"/>
        <end position="42"/>
    </location>
</feature>
<gene>
    <name evidence="2" type="primary">Dsec\GM18541</name>
    <name evidence="2" type="ORF">Dsec_GM18541</name>
</gene>
<dbReference type="STRING" id="7238.B4I1E5"/>
<dbReference type="HOGENOM" id="CLU_2457171_0_0_1"/>
<dbReference type="AlphaFoldDB" id="B4I1E5"/>
<name>B4I1E5_DROSE</name>
<evidence type="ECO:0000313" key="2">
    <source>
        <dbReference type="EMBL" id="EDW54352.1"/>
    </source>
</evidence>
<sequence length="89" mass="10410">MKKINRQDHQLKDERILRNSGNTEEIAELHLSSSSNSTTLLSSEDELTPRQRRQRNLFKQTVGCPRCGLKFKGHQLKAHQFLCQVRKKH</sequence>
<proteinExistence type="predicted"/>